<keyword evidence="2" id="KW-1185">Reference proteome</keyword>
<comment type="caution">
    <text evidence="1">The sequence shown here is derived from an EMBL/GenBank/DDBJ whole genome shotgun (WGS) entry which is preliminary data.</text>
</comment>
<evidence type="ECO:0000313" key="2">
    <source>
        <dbReference type="Proteomes" id="UP001642409"/>
    </source>
</evidence>
<accession>A0ABP1HPG2</accession>
<dbReference type="Proteomes" id="UP001642409">
    <property type="component" value="Unassembled WGS sequence"/>
</dbReference>
<protein>
    <submittedName>
        <fullName evidence="1">Hypothetical_protein</fullName>
    </submittedName>
</protein>
<proteinExistence type="predicted"/>
<sequence>MAEYKIAFKIQIGQTNFSKQNKDGNKSLGDYKYGRETRELIIKVEENILCGNGDFGCKGLYQSFQMDSYKDNFRGQQCQFKCRTNLGCLRRLFRVTILEDEV</sequence>
<evidence type="ECO:0000313" key="1">
    <source>
        <dbReference type="EMBL" id="CAL5997831.1"/>
    </source>
</evidence>
<dbReference type="EMBL" id="CAXDID020000037">
    <property type="protein sequence ID" value="CAL5997831.1"/>
    <property type="molecule type" value="Genomic_DNA"/>
</dbReference>
<reference evidence="1 2" key="1">
    <citation type="submission" date="2024-07" db="EMBL/GenBank/DDBJ databases">
        <authorList>
            <person name="Akdeniz Z."/>
        </authorList>
    </citation>
    <scope>NUCLEOTIDE SEQUENCE [LARGE SCALE GENOMIC DNA]</scope>
</reference>
<name>A0ABP1HPG2_9EUKA</name>
<organism evidence="1 2">
    <name type="scientific">Hexamita inflata</name>
    <dbReference type="NCBI Taxonomy" id="28002"/>
    <lineage>
        <taxon>Eukaryota</taxon>
        <taxon>Metamonada</taxon>
        <taxon>Diplomonadida</taxon>
        <taxon>Hexamitidae</taxon>
        <taxon>Hexamitinae</taxon>
        <taxon>Hexamita</taxon>
    </lineage>
</organism>
<gene>
    <name evidence="1" type="ORF">HINF_LOCUS15438</name>
</gene>